<protein>
    <recommendedName>
        <fullName evidence="16">DNA 3'-5' helicase</fullName>
        <ecNumber evidence="16">5.6.2.4</ecNumber>
    </recommendedName>
    <alternativeName>
        <fullName evidence="21">DNA repair helicase RAD25</fullName>
    </alternativeName>
    <alternativeName>
        <fullName evidence="20">RNA polymerase II transcription factor B subunit SSL2</fullName>
    </alternativeName>
    <alternativeName>
        <fullName evidence="19">Suppressor of stem-loop mutation 2</fullName>
    </alternativeName>
</protein>
<dbReference type="GO" id="GO:0005675">
    <property type="term" value="C:transcription factor TFIIH holo complex"/>
    <property type="evidence" value="ECO:0007669"/>
    <property type="project" value="TreeGrafter"/>
</dbReference>
<keyword evidence="26" id="KW-1185">Reference proteome</keyword>
<evidence type="ECO:0000256" key="18">
    <source>
        <dbReference type="ARBA" id="ARBA00058901"/>
    </source>
</evidence>
<dbReference type="Pfam" id="PF13625">
    <property type="entry name" value="Helicase_C_3"/>
    <property type="match status" value="1"/>
</dbReference>
<evidence type="ECO:0000259" key="23">
    <source>
        <dbReference type="PROSITE" id="PS51192"/>
    </source>
</evidence>
<gene>
    <name evidence="25" type="ORF">BCR44DRAFT_49293</name>
</gene>
<evidence type="ECO:0000256" key="4">
    <source>
        <dbReference type="ARBA" id="ARBA00022741"/>
    </source>
</evidence>
<dbReference type="CDD" id="cd18029">
    <property type="entry name" value="DEXHc_XPB"/>
    <property type="match status" value="1"/>
</dbReference>
<organism evidence="25 26">
    <name type="scientific">Catenaria anguillulae PL171</name>
    <dbReference type="NCBI Taxonomy" id="765915"/>
    <lineage>
        <taxon>Eukaryota</taxon>
        <taxon>Fungi</taxon>
        <taxon>Fungi incertae sedis</taxon>
        <taxon>Blastocladiomycota</taxon>
        <taxon>Blastocladiomycetes</taxon>
        <taxon>Blastocladiales</taxon>
        <taxon>Catenariaceae</taxon>
        <taxon>Catenaria</taxon>
    </lineage>
</organism>
<keyword evidence="12" id="KW-0234">DNA repair</keyword>
<dbReference type="InterPro" id="IPR027417">
    <property type="entry name" value="P-loop_NTPase"/>
</dbReference>
<dbReference type="PRINTS" id="PR00851">
    <property type="entry name" value="XRODRMPGMNTB"/>
</dbReference>
<evidence type="ECO:0000256" key="7">
    <source>
        <dbReference type="ARBA" id="ARBA00022806"/>
    </source>
</evidence>
<evidence type="ECO:0000256" key="1">
    <source>
        <dbReference type="ARBA" id="ARBA00004123"/>
    </source>
</evidence>
<evidence type="ECO:0000256" key="9">
    <source>
        <dbReference type="ARBA" id="ARBA00023015"/>
    </source>
</evidence>
<dbReference type="OrthoDB" id="10262986at2759"/>
<dbReference type="PROSITE" id="PS51194">
    <property type="entry name" value="HELICASE_CTER"/>
    <property type="match status" value="1"/>
</dbReference>
<dbReference type="GO" id="GO:0006367">
    <property type="term" value="P:transcription initiation at RNA polymerase II promoter"/>
    <property type="evidence" value="ECO:0007669"/>
    <property type="project" value="InterPro"/>
</dbReference>
<dbReference type="SMART" id="SM00487">
    <property type="entry name" value="DEXDc"/>
    <property type="match status" value="1"/>
</dbReference>
<feature type="compositionally biased region" description="Acidic residues" evidence="22">
    <location>
        <begin position="308"/>
        <end position="324"/>
    </location>
</feature>
<comment type="catalytic activity">
    <reaction evidence="15">
        <text>Couples ATP hydrolysis with the unwinding of duplex DNA by translocating in the 3'-5' direction.</text>
        <dbReference type="EC" id="5.6.2.4"/>
    </reaction>
</comment>
<dbReference type="InterPro" id="IPR014001">
    <property type="entry name" value="Helicase_ATP-bd"/>
</dbReference>
<dbReference type="SMART" id="SM00490">
    <property type="entry name" value="HELICc"/>
    <property type="match status" value="1"/>
</dbReference>
<dbReference type="Pfam" id="PF16203">
    <property type="entry name" value="ERCC3_RAD25_C"/>
    <property type="match status" value="1"/>
</dbReference>
<dbReference type="CDD" id="cd18789">
    <property type="entry name" value="SF2_C_XPB"/>
    <property type="match status" value="1"/>
</dbReference>
<comment type="function">
    <text evidence="18">ATP-dependent 3'-5' DNA helicase/translocase; binds dsDNA rather than ssDNA, unzipping it in a translocase rather than classical helicase activity. Component of the general transcription and DNA repair factor IIH (TFIIH) core complex. When complexed to CDK-activating kinase (CAK), involved in RNA transcription by RNA polymerase II. Also involved in transcription-coupled nucleotide excision repair (NER) of damaged DNA. In NER, TFIIH acts by opening DNA around the lesion to allow the excision of the damaged oligonucleotide and its replacement by a new DNA fragment. The ATPase activity of XPB/SSL2, but not its helicase activity, is required for DNA opening. In transcription, TFIIH has an essential role in transcription initiation. When the pre-initiation complex (PIC) has been established, TFIIH is required for promoter opening and promoter escape. The ATP-dependent helicase activity of XPB/SSL2 is required for promoter opening and promoter escape.</text>
</comment>
<dbReference type="EMBL" id="MCFL01000003">
    <property type="protein sequence ID" value="ORZ40351.1"/>
    <property type="molecule type" value="Genomic_DNA"/>
</dbReference>
<evidence type="ECO:0000256" key="2">
    <source>
        <dbReference type="ARBA" id="ARBA00006637"/>
    </source>
</evidence>
<feature type="domain" description="Helicase C-terminal" evidence="24">
    <location>
        <begin position="632"/>
        <end position="785"/>
    </location>
</feature>
<dbReference type="InterPro" id="IPR032438">
    <property type="entry name" value="ERCC3_RAD25_C"/>
</dbReference>
<feature type="compositionally biased region" description="Acidic residues" evidence="22">
    <location>
        <begin position="24"/>
        <end position="33"/>
    </location>
</feature>
<evidence type="ECO:0000256" key="19">
    <source>
        <dbReference type="ARBA" id="ARBA00075489"/>
    </source>
</evidence>
<evidence type="ECO:0000256" key="20">
    <source>
        <dbReference type="ARBA" id="ARBA00076598"/>
    </source>
</evidence>
<keyword evidence="10" id="KW-0238">DNA-binding</keyword>
<dbReference type="Proteomes" id="UP000193411">
    <property type="component" value="Unassembled WGS sequence"/>
</dbReference>
<dbReference type="InterPro" id="IPR001161">
    <property type="entry name" value="XPB/Ssl2"/>
</dbReference>
<comment type="caution">
    <text evidence="25">The sequence shown here is derived from an EMBL/GenBank/DDBJ whole genome shotgun (WGS) entry which is preliminary data.</text>
</comment>
<evidence type="ECO:0000256" key="10">
    <source>
        <dbReference type="ARBA" id="ARBA00023125"/>
    </source>
</evidence>
<keyword evidence="5" id="KW-0227">DNA damage</keyword>
<dbReference type="Gene3D" id="3.40.50.300">
    <property type="entry name" value="P-loop containing nucleotide triphosphate hydrolases"/>
    <property type="match status" value="2"/>
</dbReference>
<evidence type="ECO:0000256" key="3">
    <source>
        <dbReference type="ARBA" id="ARBA00011640"/>
    </source>
</evidence>
<comment type="subcellular location">
    <subcellularLocation>
        <location evidence="1">Nucleus</location>
    </subcellularLocation>
</comment>
<evidence type="ECO:0000256" key="5">
    <source>
        <dbReference type="ARBA" id="ARBA00022763"/>
    </source>
</evidence>
<evidence type="ECO:0000256" key="13">
    <source>
        <dbReference type="ARBA" id="ARBA00023235"/>
    </source>
</evidence>
<feature type="compositionally biased region" description="Acidic residues" evidence="22">
    <location>
        <begin position="46"/>
        <end position="71"/>
    </location>
</feature>
<evidence type="ECO:0000256" key="8">
    <source>
        <dbReference type="ARBA" id="ARBA00022840"/>
    </source>
</evidence>
<comment type="subunit">
    <text evidence="3">Component of the 7-subunit TFIIH core complex composed of XPB/SSL2, XPD/RAD3, SSL1, TFB1, TFB2, TFB4 and TFB5, which is active in NER. The core complex associates with the 3-subunit CTD-kinase module TFIIK composed of CCL1, KIN28 and TFB3 to form the 10-subunit holoenzyme (holo-TFIIH) active in transcription.</text>
</comment>
<dbReference type="InterPro" id="IPR001650">
    <property type="entry name" value="Helicase_C-like"/>
</dbReference>
<evidence type="ECO:0000256" key="14">
    <source>
        <dbReference type="ARBA" id="ARBA00023242"/>
    </source>
</evidence>
<accession>A0A1Y2I328</accession>
<dbReference type="InterPro" id="IPR032830">
    <property type="entry name" value="XPB/Ssl2_N"/>
</dbReference>
<dbReference type="GO" id="GO:0000112">
    <property type="term" value="C:nucleotide-excision repair factor 3 complex"/>
    <property type="evidence" value="ECO:0007669"/>
    <property type="project" value="TreeGrafter"/>
</dbReference>
<keyword evidence="13" id="KW-0413">Isomerase</keyword>
<comment type="catalytic activity">
    <reaction evidence="17">
        <text>ATP + H2O = ADP + phosphate + H(+)</text>
        <dbReference type="Rhea" id="RHEA:13065"/>
        <dbReference type="ChEBI" id="CHEBI:15377"/>
        <dbReference type="ChEBI" id="CHEBI:15378"/>
        <dbReference type="ChEBI" id="CHEBI:30616"/>
        <dbReference type="ChEBI" id="CHEBI:43474"/>
        <dbReference type="ChEBI" id="CHEBI:456216"/>
        <dbReference type="EC" id="5.6.2.4"/>
    </reaction>
</comment>
<comment type="similarity">
    <text evidence="2">Belongs to the helicase family. RAD25/XPB subfamily.</text>
</comment>
<dbReference type="GO" id="GO:0006289">
    <property type="term" value="P:nucleotide-excision repair"/>
    <property type="evidence" value="ECO:0007669"/>
    <property type="project" value="InterPro"/>
</dbReference>
<dbReference type="PROSITE" id="PS51192">
    <property type="entry name" value="HELICASE_ATP_BIND_1"/>
    <property type="match status" value="1"/>
</dbReference>
<name>A0A1Y2I328_9FUNG</name>
<dbReference type="AlphaFoldDB" id="A0A1Y2I328"/>
<dbReference type="GO" id="GO:0016787">
    <property type="term" value="F:hydrolase activity"/>
    <property type="evidence" value="ECO:0007669"/>
    <property type="project" value="UniProtKB-KW"/>
</dbReference>
<feature type="region of interest" description="Disordered" evidence="22">
    <location>
        <begin position="1"/>
        <end position="107"/>
    </location>
</feature>
<evidence type="ECO:0000256" key="16">
    <source>
        <dbReference type="ARBA" id="ARBA00034808"/>
    </source>
</evidence>
<evidence type="ECO:0000256" key="21">
    <source>
        <dbReference type="ARBA" id="ARBA00078607"/>
    </source>
</evidence>
<reference evidence="25 26" key="1">
    <citation type="submission" date="2016-07" db="EMBL/GenBank/DDBJ databases">
        <title>Pervasive Adenine N6-methylation of Active Genes in Fungi.</title>
        <authorList>
            <consortium name="DOE Joint Genome Institute"/>
            <person name="Mondo S.J."/>
            <person name="Dannebaum R.O."/>
            <person name="Kuo R.C."/>
            <person name="Labutti K."/>
            <person name="Haridas S."/>
            <person name="Kuo A."/>
            <person name="Salamov A."/>
            <person name="Ahrendt S.R."/>
            <person name="Lipzen A."/>
            <person name="Sullivan W."/>
            <person name="Andreopoulos W.B."/>
            <person name="Clum A."/>
            <person name="Lindquist E."/>
            <person name="Daum C."/>
            <person name="Ramamoorthy G.K."/>
            <person name="Gryganskyi A."/>
            <person name="Culley D."/>
            <person name="Magnuson J.K."/>
            <person name="James T.Y."/>
            <person name="O'Malley M.A."/>
            <person name="Stajich J.E."/>
            <person name="Spatafora J.W."/>
            <person name="Visel A."/>
            <person name="Grigoriev I.V."/>
        </authorList>
    </citation>
    <scope>NUCLEOTIDE SEQUENCE [LARGE SCALE GENOMIC DNA]</scope>
    <source>
        <strain evidence="25 26">PL171</strain>
    </source>
</reference>
<dbReference type="Pfam" id="PF04851">
    <property type="entry name" value="ResIII"/>
    <property type="match status" value="1"/>
</dbReference>
<keyword evidence="8" id="KW-0067">ATP-binding</keyword>
<keyword evidence="11" id="KW-0804">Transcription</keyword>
<keyword evidence="14" id="KW-0539">Nucleus</keyword>
<keyword evidence="4" id="KW-0547">Nucleotide-binding</keyword>
<evidence type="ECO:0000256" key="11">
    <source>
        <dbReference type="ARBA" id="ARBA00023163"/>
    </source>
</evidence>
<keyword evidence="6 25" id="KW-0378">Hydrolase</keyword>
<dbReference type="PANTHER" id="PTHR11274:SF0">
    <property type="entry name" value="GENERAL TRANSCRIPTION AND DNA REPAIR FACTOR IIH HELICASE SUBUNIT XPB"/>
    <property type="match status" value="1"/>
</dbReference>
<evidence type="ECO:0000256" key="22">
    <source>
        <dbReference type="SAM" id="MobiDB-lite"/>
    </source>
</evidence>
<dbReference type="EC" id="5.6.2.4" evidence="16"/>
<evidence type="ECO:0000313" key="26">
    <source>
        <dbReference type="Proteomes" id="UP000193411"/>
    </source>
</evidence>
<feature type="compositionally biased region" description="Basic and acidic residues" evidence="22">
    <location>
        <begin position="34"/>
        <end position="45"/>
    </location>
</feature>
<dbReference type="NCBIfam" id="TIGR00603">
    <property type="entry name" value="rad25"/>
    <property type="match status" value="1"/>
</dbReference>
<dbReference type="InterPro" id="IPR006935">
    <property type="entry name" value="Helicase/UvrB_N"/>
</dbReference>
<dbReference type="GO" id="GO:0003677">
    <property type="term" value="F:DNA binding"/>
    <property type="evidence" value="ECO:0007669"/>
    <property type="project" value="UniProtKB-KW"/>
</dbReference>
<dbReference type="STRING" id="765915.A0A1Y2I328"/>
<dbReference type="SUPFAM" id="SSF52540">
    <property type="entry name" value="P-loop containing nucleoside triphosphate hydrolases"/>
    <property type="match status" value="2"/>
</dbReference>
<sequence>MPPKRRATSAAADSSSKTARYVLDDSDDDFIDDSNDREYSYRDAAADEAPDEDEYEEAVYNDFGYDLDSDDDRERAQVSKSKKKSTLARSRQIQAQLPSAAGAGVGPGGVQLGPDGEPIGMVDYSHLVLKKDHASRPLWINPDTHIIILEASSPIADQAQDFLTTIAEPVSRPTFIHEYKLTSSSLYAAVSVGLEVDNILSVLNRLSKTEVPDAMVNEIRKITASFGRVKLVLKQNRYYVESEDVQTLQYLLKEPRIRAARVIHNPNAPPAKPKDRYTAMMEAAAKAADERKKKAKEAAVAAGMPVSDSDEDEEMADEDGTADDEATRKDDDLTLITEQDDERDVTDDVTVHAFEIRAEDMENVKQACNQIGYPILEEYDFRNDTTTRNLEMNLKPTTQIRPYQEKALSKMFGNGRARSGIIVLPCGAGKTLVGITAAATMRKSTLVLCTSAVSVAQWKQQFLMWTNLGERGPNAPIAEFTADNKKWWKDESEPGVLVTTYTMVGGNKKAMATERMMDRIRKTEWGLLLLDEVHVAPAKMFRRVVTNFNSHTKLGLTATLVREDGLIDDLNYLIGPKLYEANWMDLSAQGHIARVQCAEVWCEMTPEFFRAYLAAEPRKRQVLFTMNPNKFQACQFLIKFHEQRGDKIMVFSDNVYALEMYAKMLGKPFIYGKTAHQERTDVLQKFQSGIHNTIFLSKVGDTSIDLPEATCLIQISSHFGSRRQEAQRLGRILRAKRRNDEGFNAFFYTLVSKDTEEMYYSNKRQQFLVDQGYAFKVITKLNGLAGNKELYFTTKQEQESLLLTINQADIKDLGATDMQLANKKGDEETSVGKAALDLRKELMASRRVTTLASHSGADNVAFMAVQRG</sequence>
<dbReference type="FunFam" id="3.40.50.300:FF:000077">
    <property type="entry name" value="Probable DNA repair helicase RAD25"/>
    <property type="match status" value="1"/>
</dbReference>
<evidence type="ECO:0000313" key="25">
    <source>
        <dbReference type="EMBL" id="ORZ40351.1"/>
    </source>
</evidence>
<feature type="region of interest" description="Disordered" evidence="22">
    <location>
        <begin position="297"/>
        <end position="331"/>
    </location>
</feature>
<evidence type="ECO:0000256" key="17">
    <source>
        <dbReference type="ARBA" id="ARBA00048988"/>
    </source>
</evidence>
<proteinExistence type="inferred from homology"/>
<keyword evidence="9" id="KW-0805">Transcription regulation</keyword>
<dbReference type="PANTHER" id="PTHR11274">
    <property type="entry name" value="RAD25/XP-B DNA REPAIR HELICASE"/>
    <property type="match status" value="1"/>
</dbReference>
<evidence type="ECO:0000256" key="15">
    <source>
        <dbReference type="ARBA" id="ARBA00034617"/>
    </source>
</evidence>
<dbReference type="GO" id="GO:0097550">
    <property type="term" value="C:transcription preinitiation complex"/>
    <property type="evidence" value="ECO:0007669"/>
    <property type="project" value="TreeGrafter"/>
</dbReference>
<feature type="compositionally biased region" description="Polar residues" evidence="22">
    <location>
        <begin position="87"/>
        <end position="97"/>
    </location>
</feature>
<evidence type="ECO:0000259" key="24">
    <source>
        <dbReference type="PROSITE" id="PS51194"/>
    </source>
</evidence>
<dbReference type="GO" id="GO:0005524">
    <property type="term" value="F:ATP binding"/>
    <property type="evidence" value="ECO:0007669"/>
    <property type="project" value="UniProtKB-KW"/>
</dbReference>
<dbReference type="FunFam" id="3.40.50.300:FF:000117">
    <property type="entry name" value="Putative DNA repair helicase rad25"/>
    <property type="match status" value="1"/>
</dbReference>
<feature type="domain" description="Helicase ATP-binding" evidence="23">
    <location>
        <begin position="411"/>
        <end position="578"/>
    </location>
</feature>
<feature type="compositionally biased region" description="Low complexity" evidence="22">
    <location>
        <begin position="8"/>
        <end position="20"/>
    </location>
</feature>
<keyword evidence="7" id="KW-0347">Helicase</keyword>
<dbReference type="GO" id="GO:0043138">
    <property type="term" value="F:3'-5' DNA helicase activity"/>
    <property type="evidence" value="ECO:0007669"/>
    <property type="project" value="UniProtKB-EC"/>
</dbReference>
<dbReference type="InterPro" id="IPR050615">
    <property type="entry name" value="ATP-dep_DNA_Helicase"/>
</dbReference>
<evidence type="ECO:0000256" key="12">
    <source>
        <dbReference type="ARBA" id="ARBA00023204"/>
    </source>
</evidence>
<evidence type="ECO:0000256" key="6">
    <source>
        <dbReference type="ARBA" id="ARBA00022801"/>
    </source>
</evidence>